<keyword evidence="2" id="KW-0614">Plasmid</keyword>
<reference evidence="2" key="1">
    <citation type="submission" date="2015-11" db="EMBL/GenBank/DDBJ databases">
        <title>Complete nucleotide sequence of pH11, an IncHI2 plasmid conferring multi-antibiotic resistance and multi-heavy metal resistance genes in a clinical Klebsiella pneumoniae isolate.</title>
        <authorList>
            <person name="Zhai Y."/>
            <person name="He Z."/>
            <person name="Kang Y."/>
            <person name="Yu H."/>
            <person name="Wang J."/>
            <person name="Du P."/>
            <person name="Zhang Z."/>
            <person name="Hu S."/>
            <person name="Gao Z."/>
        </authorList>
    </citation>
    <scope>NUCLEOTIDE SEQUENCE [LARGE SCALE GENOMIC DNA]</scope>
    <source>
        <strain evidence="2">H11</strain>
        <plasmid evidence="2">pH11</plasmid>
    </source>
</reference>
<name>A0A0S2TJN2_KLEPN</name>
<proteinExistence type="predicted"/>
<organism evidence="2">
    <name type="scientific">Klebsiella pneumoniae subsp. pneumoniae</name>
    <dbReference type="NCBI Taxonomy" id="72407"/>
    <lineage>
        <taxon>Bacteria</taxon>
        <taxon>Pseudomonadati</taxon>
        <taxon>Pseudomonadota</taxon>
        <taxon>Gammaproteobacteria</taxon>
        <taxon>Enterobacterales</taxon>
        <taxon>Enterobacteriaceae</taxon>
        <taxon>Klebsiella/Raoultella group</taxon>
        <taxon>Klebsiella</taxon>
        <taxon>Klebsiella pneumoniae complex</taxon>
    </lineage>
</organism>
<dbReference type="EMBL" id="CP013215">
    <property type="protein sequence ID" value="ALP55362.1"/>
    <property type="molecule type" value="Genomic_DNA"/>
</dbReference>
<feature type="transmembrane region" description="Helical" evidence="1">
    <location>
        <begin position="62"/>
        <end position="82"/>
    </location>
</feature>
<evidence type="ECO:0000256" key="1">
    <source>
        <dbReference type="SAM" id="Phobius"/>
    </source>
</evidence>
<keyword evidence="1" id="KW-0812">Transmembrane</keyword>
<keyword evidence="1" id="KW-1133">Transmembrane helix</keyword>
<keyword evidence="1" id="KW-0472">Membrane</keyword>
<geneLocation type="plasmid" evidence="2">
    <name>pH11</name>
</geneLocation>
<protein>
    <submittedName>
        <fullName evidence="2">Membrane protein</fullName>
    </submittedName>
</protein>
<sequence>MISSSLLWCSFSPITQQVMNTRPVMDATETEELEKIRKKAMDEVTSALQALENKFPGITEGAAALAGSGVGAAASFGALYTLGTTGVSAAGITSGLATAGSIVGGGMVAGIAVLAAPVAVLGIGGYAIVKHKKNAKLTAALSQAIQKLYEVQERLMSNAEYFKAEIAGIKATIDMLTKKAPKGSLVAVR</sequence>
<dbReference type="AlphaFoldDB" id="A0A0S2TJN2"/>
<gene>
    <name evidence="2" type="ORF">KPH11_348</name>
</gene>
<evidence type="ECO:0000313" key="2">
    <source>
        <dbReference type="EMBL" id="ALP55362.1"/>
    </source>
</evidence>
<accession>A0A0S2TJN2</accession>
<feature type="transmembrane region" description="Helical" evidence="1">
    <location>
        <begin position="102"/>
        <end position="129"/>
    </location>
</feature>